<comment type="catalytic activity">
    <reaction evidence="5">
        <text>7-aminomethyl-7-carbaguanosine(34) in tRNA + S-adenosyl-L-methionine = epoxyqueuosine(34) in tRNA + adenine + L-methionine + 2 H(+)</text>
        <dbReference type="Rhea" id="RHEA:32155"/>
        <dbReference type="Rhea" id="RHEA-COMP:10342"/>
        <dbReference type="Rhea" id="RHEA-COMP:18582"/>
        <dbReference type="ChEBI" id="CHEBI:15378"/>
        <dbReference type="ChEBI" id="CHEBI:16708"/>
        <dbReference type="ChEBI" id="CHEBI:57844"/>
        <dbReference type="ChEBI" id="CHEBI:59789"/>
        <dbReference type="ChEBI" id="CHEBI:82833"/>
        <dbReference type="ChEBI" id="CHEBI:194443"/>
        <dbReference type="EC" id="2.4.99.17"/>
    </reaction>
</comment>
<comment type="similarity">
    <text evidence="5">Belongs to the QueA family.</text>
</comment>
<name>A0ABW6DB39_9BACT</name>
<gene>
    <name evidence="5" type="primary">queA</name>
    <name evidence="6" type="ORF">U0R10_05770</name>
</gene>
<comment type="pathway">
    <text evidence="5">tRNA modification; tRNA-queuosine biosynthesis.</text>
</comment>
<proteinExistence type="inferred from homology"/>
<dbReference type="RefSeq" id="WP_377982997.1">
    <property type="nucleotide sequence ID" value="NZ_JBBKXZ010000001.1"/>
</dbReference>
<dbReference type="EC" id="2.4.99.17" evidence="5"/>
<comment type="subcellular location">
    <subcellularLocation>
        <location evidence="5">Cytoplasm</location>
    </subcellularLocation>
</comment>
<protein>
    <recommendedName>
        <fullName evidence="5">S-adenosylmethionine:tRNA ribosyltransferase-isomerase</fullName>
        <ecNumber evidence="5">2.4.99.17</ecNumber>
    </recommendedName>
    <alternativeName>
        <fullName evidence="5">Queuosine biosynthesis protein QueA</fullName>
    </alternativeName>
</protein>
<dbReference type="PANTHER" id="PTHR30307:SF0">
    <property type="entry name" value="S-ADENOSYLMETHIONINE:TRNA RIBOSYLTRANSFERASE-ISOMERASE"/>
    <property type="match status" value="1"/>
</dbReference>
<evidence type="ECO:0000256" key="4">
    <source>
        <dbReference type="ARBA" id="ARBA00022785"/>
    </source>
</evidence>
<dbReference type="Pfam" id="PF02547">
    <property type="entry name" value="Queuosine_synth"/>
    <property type="match status" value="1"/>
</dbReference>
<dbReference type="HAMAP" id="MF_00113">
    <property type="entry name" value="QueA"/>
    <property type="match status" value="1"/>
</dbReference>
<keyword evidence="2 5" id="KW-0808">Transferase</keyword>
<comment type="function">
    <text evidence="5">Transfers and isomerizes the ribose moiety from AdoMet to the 7-aminomethyl group of 7-deazaguanine (preQ1-tRNA) to give epoxyqueuosine (oQ-tRNA).</text>
</comment>
<keyword evidence="7" id="KW-1185">Reference proteome</keyword>
<evidence type="ECO:0000313" key="7">
    <source>
        <dbReference type="Proteomes" id="UP001598138"/>
    </source>
</evidence>
<dbReference type="Gene3D" id="2.40.10.240">
    <property type="entry name" value="QueA-like"/>
    <property type="match status" value="1"/>
</dbReference>
<reference evidence="6 7" key="1">
    <citation type="submission" date="2024-03" db="EMBL/GenBank/DDBJ databases">
        <title>Aquirufa genome sequencing.</title>
        <authorList>
            <person name="Pitt A."/>
            <person name="Hahn M.W."/>
        </authorList>
    </citation>
    <scope>NUCLEOTIDE SEQUENCE [LARGE SCALE GENOMIC DNA]</scope>
    <source>
        <strain evidence="6 7">OSTEICH-129V</strain>
    </source>
</reference>
<dbReference type="PANTHER" id="PTHR30307">
    <property type="entry name" value="S-ADENOSYLMETHIONINE:TRNA RIBOSYLTRANSFERASE-ISOMERASE"/>
    <property type="match status" value="1"/>
</dbReference>
<evidence type="ECO:0000256" key="3">
    <source>
        <dbReference type="ARBA" id="ARBA00022691"/>
    </source>
</evidence>
<dbReference type="Gene3D" id="3.40.1780.10">
    <property type="entry name" value="QueA-like"/>
    <property type="match status" value="1"/>
</dbReference>
<dbReference type="EMBL" id="JBBKXZ010000001">
    <property type="protein sequence ID" value="MFD3394122.1"/>
    <property type="molecule type" value="Genomic_DNA"/>
</dbReference>
<organism evidence="6 7">
    <name type="scientific">Aquirufa avitistagni</name>
    <dbReference type="NCBI Taxonomy" id="3104728"/>
    <lineage>
        <taxon>Bacteria</taxon>
        <taxon>Pseudomonadati</taxon>
        <taxon>Bacteroidota</taxon>
        <taxon>Cytophagia</taxon>
        <taxon>Cytophagales</taxon>
        <taxon>Flectobacillaceae</taxon>
        <taxon>Aquirufa</taxon>
    </lineage>
</organism>
<dbReference type="InterPro" id="IPR042118">
    <property type="entry name" value="QueA_dom1"/>
</dbReference>
<keyword evidence="4 5" id="KW-0671">Queuosine biosynthesis</keyword>
<comment type="caution">
    <text evidence="6">The sequence shown here is derived from an EMBL/GenBank/DDBJ whole genome shotgun (WGS) entry which is preliminary data.</text>
</comment>
<keyword evidence="3 5" id="KW-0949">S-adenosyl-L-methionine</keyword>
<evidence type="ECO:0000256" key="2">
    <source>
        <dbReference type="ARBA" id="ARBA00022679"/>
    </source>
</evidence>
<keyword evidence="1 5" id="KW-0963">Cytoplasm</keyword>
<sequence length="408" mass="47048">MIKNMPDVSIQAFDYHLPDSQIAFFPTDQRDGSRLLVYKRPHINHTIFKEFPNLLPTNSLLICNNTKVIPARIHIQKPTGTTIELFLLKPIENNVATQVVMEQQGESRWECLIGNKKRWKSGEILRKVVTSSEDSIELSFEWIDRESNQVSIRWNGDYSFAELLDIIGQMPLPPYMERESEASDQDRYQTIFSNVLGAVAAPTASLHFTPEIFDALHKKGIKESYLTLHVGAGTFLPVKEGEIRNHPMHREQLIFTKEFIQEINQHKGPFIPIGTTAMRAMESLYWSGVWLLENRPIPEEGLVIPKEFAYHTRETYSNQAALEALIAYLVDSNRDSWIAQTELLIMPTYKFRFCDALVTNFHQPKSTLLVLVSALIGDDWKKIYEEAVEKKYRFLSYGDACLFFNEQK</sequence>
<dbReference type="InterPro" id="IPR036100">
    <property type="entry name" value="QueA_sf"/>
</dbReference>
<dbReference type="Proteomes" id="UP001598138">
    <property type="component" value="Unassembled WGS sequence"/>
</dbReference>
<dbReference type="InterPro" id="IPR003699">
    <property type="entry name" value="QueA"/>
</dbReference>
<evidence type="ECO:0000313" key="6">
    <source>
        <dbReference type="EMBL" id="MFD3394122.1"/>
    </source>
</evidence>
<dbReference type="SUPFAM" id="SSF111337">
    <property type="entry name" value="QueA-like"/>
    <property type="match status" value="1"/>
</dbReference>
<accession>A0ABW6DB39</accession>
<dbReference type="InterPro" id="IPR042119">
    <property type="entry name" value="QueA_dom2"/>
</dbReference>
<evidence type="ECO:0000256" key="5">
    <source>
        <dbReference type="HAMAP-Rule" id="MF_00113"/>
    </source>
</evidence>
<comment type="subunit">
    <text evidence="5">Monomer.</text>
</comment>
<evidence type="ECO:0000256" key="1">
    <source>
        <dbReference type="ARBA" id="ARBA00022490"/>
    </source>
</evidence>